<keyword evidence="1" id="KW-0812">Transmembrane</keyword>
<feature type="transmembrane region" description="Helical" evidence="1">
    <location>
        <begin position="21"/>
        <end position="40"/>
    </location>
</feature>
<keyword evidence="1" id="KW-0472">Membrane</keyword>
<dbReference type="RefSeq" id="WP_126812217.1">
    <property type="nucleotide sequence ID" value="NZ_NGKC01000002.1"/>
</dbReference>
<evidence type="ECO:0000313" key="2">
    <source>
        <dbReference type="EMBL" id="RSU13855.1"/>
    </source>
</evidence>
<evidence type="ECO:0000256" key="1">
    <source>
        <dbReference type="SAM" id="Phobius"/>
    </source>
</evidence>
<name>A0A430B0K4_9ENTE</name>
<feature type="transmembrane region" description="Helical" evidence="1">
    <location>
        <begin position="46"/>
        <end position="63"/>
    </location>
</feature>
<proteinExistence type="predicted"/>
<evidence type="ECO:0000313" key="3">
    <source>
        <dbReference type="Proteomes" id="UP000286773"/>
    </source>
</evidence>
<dbReference type="Proteomes" id="UP000286773">
    <property type="component" value="Unassembled WGS sequence"/>
</dbReference>
<keyword evidence="3" id="KW-1185">Reference proteome</keyword>
<dbReference type="EMBL" id="NGKC01000002">
    <property type="protein sequence ID" value="RSU13855.1"/>
    <property type="molecule type" value="Genomic_DNA"/>
</dbReference>
<organism evidence="2 3">
    <name type="scientific">Vagococcus acidifermentans</name>
    <dbReference type="NCBI Taxonomy" id="564710"/>
    <lineage>
        <taxon>Bacteria</taxon>
        <taxon>Bacillati</taxon>
        <taxon>Bacillota</taxon>
        <taxon>Bacilli</taxon>
        <taxon>Lactobacillales</taxon>
        <taxon>Enterococcaceae</taxon>
        <taxon>Vagococcus</taxon>
    </lineage>
</organism>
<protein>
    <submittedName>
        <fullName evidence="2">Uncharacterized protein</fullName>
    </submittedName>
</protein>
<reference evidence="2 3" key="1">
    <citation type="submission" date="2017-05" db="EMBL/GenBank/DDBJ databases">
        <title>Vagococcus spp. assemblies.</title>
        <authorList>
            <person name="Gulvik C.A."/>
        </authorList>
    </citation>
    <scope>NUCLEOTIDE SEQUENCE [LARGE SCALE GENOMIC DNA]</scope>
    <source>
        <strain evidence="2 3">LMG 24798</strain>
    </source>
</reference>
<keyword evidence="1" id="KW-1133">Transmembrane helix</keyword>
<dbReference type="OrthoDB" id="2186364at2"/>
<accession>A0A430B0K4</accession>
<comment type="caution">
    <text evidence="2">The sequence shown here is derived from an EMBL/GenBank/DDBJ whole genome shotgun (WGS) entry which is preliminary data.</text>
</comment>
<sequence length="147" mass="17432">MDEFQRIMAEFELHCKTEKNILRLSLGLLVGISLFVSLDVVRIDPFLFYLLGMLTMIVVVIKTRRVSSNYDRLCKFLKINRPELSGNKKLLFYMDYQLNKAYKKNPKELKKSLSCKNHNEKFMRKIAEIEFLYESLSEDLSMETLEF</sequence>
<dbReference type="AlphaFoldDB" id="A0A430B0K4"/>
<gene>
    <name evidence="2" type="ORF">CBF27_02845</name>
</gene>